<keyword evidence="3" id="KW-1185">Reference proteome</keyword>
<name>A0A9P1NA91_9PELO</name>
<feature type="compositionally biased region" description="Acidic residues" evidence="1">
    <location>
        <begin position="127"/>
        <end position="143"/>
    </location>
</feature>
<evidence type="ECO:0000256" key="1">
    <source>
        <dbReference type="SAM" id="MobiDB-lite"/>
    </source>
</evidence>
<feature type="compositionally biased region" description="Basic and acidic residues" evidence="1">
    <location>
        <begin position="192"/>
        <end position="201"/>
    </location>
</feature>
<accession>A0A9P1NA91</accession>
<organism evidence="2 3">
    <name type="scientific">Caenorhabditis angaria</name>
    <dbReference type="NCBI Taxonomy" id="860376"/>
    <lineage>
        <taxon>Eukaryota</taxon>
        <taxon>Metazoa</taxon>
        <taxon>Ecdysozoa</taxon>
        <taxon>Nematoda</taxon>
        <taxon>Chromadorea</taxon>
        <taxon>Rhabditida</taxon>
        <taxon>Rhabditina</taxon>
        <taxon>Rhabditomorpha</taxon>
        <taxon>Rhabditoidea</taxon>
        <taxon>Rhabditidae</taxon>
        <taxon>Peloderinae</taxon>
        <taxon>Caenorhabditis</taxon>
    </lineage>
</organism>
<dbReference type="EMBL" id="CANHGI010000006">
    <property type="protein sequence ID" value="CAI5455440.1"/>
    <property type="molecule type" value="Genomic_DNA"/>
</dbReference>
<feature type="region of interest" description="Disordered" evidence="1">
    <location>
        <begin position="158"/>
        <end position="201"/>
    </location>
</feature>
<proteinExistence type="predicted"/>
<protein>
    <submittedName>
        <fullName evidence="2">Uncharacterized protein</fullName>
    </submittedName>
</protein>
<evidence type="ECO:0000313" key="3">
    <source>
        <dbReference type="Proteomes" id="UP001152747"/>
    </source>
</evidence>
<comment type="caution">
    <text evidence="2">The sequence shown here is derived from an EMBL/GenBank/DDBJ whole genome shotgun (WGS) entry which is preliminary data.</text>
</comment>
<sequence length="321" mass="37813">MSASTSSSYRATNTQTMSNTDVRQYQCLVCHKVHIDYDKHQEHIYEHYIAGDQTYCVNDFGEVILRNAEPLREEKDLLNGEEVNDEKENPPEEYVDSDDDSYVDVVNCDSPDRGFNVGGEPPRVEIDYDDESSSDEEEEEEEVERYGNIRKRRYIMDSDSSEFDNDEFDNQNEDVEEEIEEVEDEKEEVDIEKEKTENENKNRRKNKVITILSDKPDLLLLYENYQGDDDRYNSFEEVISKSKKQPKAVQNLMPWSHWKKQDSAKNIFYGYKAYNVEQEQENPDGIKRSKRLQMKAELSKDANKDDSNLYKKVYKTTRRGL</sequence>
<feature type="compositionally biased region" description="Acidic residues" evidence="1">
    <location>
        <begin position="91"/>
        <end position="102"/>
    </location>
</feature>
<dbReference type="Proteomes" id="UP001152747">
    <property type="component" value="Unassembled WGS sequence"/>
</dbReference>
<reference evidence="2" key="1">
    <citation type="submission" date="2022-11" db="EMBL/GenBank/DDBJ databases">
        <authorList>
            <person name="Kikuchi T."/>
        </authorList>
    </citation>
    <scope>NUCLEOTIDE SEQUENCE</scope>
    <source>
        <strain evidence="2">PS1010</strain>
    </source>
</reference>
<gene>
    <name evidence="2" type="ORF">CAMP_LOCUS18077</name>
</gene>
<dbReference type="AlphaFoldDB" id="A0A9P1NA91"/>
<evidence type="ECO:0000313" key="2">
    <source>
        <dbReference type="EMBL" id="CAI5455440.1"/>
    </source>
</evidence>
<feature type="region of interest" description="Disordered" evidence="1">
    <location>
        <begin position="75"/>
        <end position="145"/>
    </location>
</feature>
<feature type="compositionally biased region" description="Acidic residues" evidence="1">
    <location>
        <begin position="159"/>
        <end position="191"/>
    </location>
</feature>